<evidence type="ECO:0000256" key="7">
    <source>
        <dbReference type="ARBA" id="ARBA00023306"/>
    </source>
</evidence>
<dbReference type="InterPro" id="IPR003593">
    <property type="entry name" value="AAA+_ATPase"/>
</dbReference>
<dbReference type="Gene3D" id="3.40.50.300">
    <property type="entry name" value="P-loop containing nucleotide triphosphate hydrolases"/>
    <property type="match status" value="1"/>
</dbReference>
<dbReference type="FunFam" id="3.40.50.300:FF:001661">
    <property type="entry name" value="RAD17 checkpoint clamp loader component"/>
    <property type="match status" value="1"/>
</dbReference>
<dbReference type="GO" id="GO:0005524">
    <property type="term" value="F:ATP binding"/>
    <property type="evidence" value="ECO:0007669"/>
    <property type="project" value="UniProtKB-KW"/>
</dbReference>
<evidence type="ECO:0000313" key="10">
    <source>
        <dbReference type="Ensembl" id="ENSORLP00015004542.1"/>
    </source>
</evidence>
<reference evidence="10" key="4">
    <citation type="submission" date="2025-09" db="UniProtKB">
        <authorList>
            <consortium name="Ensembl"/>
        </authorList>
    </citation>
    <scope>IDENTIFICATION</scope>
    <source>
        <strain evidence="10">HSOK</strain>
    </source>
</reference>
<comment type="subcellular location">
    <subcellularLocation>
        <location evidence="1">Nucleus</location>
    </subcellularLocation>
</comment>
<evidence type="ECO:0000256" key="6">
    <source>
        <dbReference type="ARBA" id="ARBA00023242"/>
    </source>
</evidence>
<feature type="compositionally biased region" description="Polar residues" evidence="8">
    <location>
        <begin position="52"/>
        <end position="64"/>
    </location>
</feature>
<dbReference type="GO" id="GO:0006281">
    <property type="term" value="P:DNA repair"/>
    <property type="evidence" value="ECO:0007669"/>
    <property type="project" value="InterPro"/>
</dbReference>
<dbReference type="Ensembl" id="ENSORLT00015007426.1">
    <property type="protein sequence ID" value="ENSORLP00015004542.1"/>
    <property type="gene ID" value="ENSORLG00015005302.1"/>
</dbReference>
<comment type="similarity">
    <text evidence="2">Belongs to the rad17/RAD24 family.</text>
</comment>
<feature type="region of interest" description="Disordered" evidence="8">
    <location>
        <begin position="563"/>
        <end position="621"/>
    </location>
</feature>
<keyword evidence="4" id="KW-0227">DNA damage</keyword>
<dbReference type="Pfam" id="PF03215">
    <property type="entry name" value="Rad17"/>
    <property type="match status" value="1"/>
</dbReference>
<evidence type="ECO:0000256" key="8">
    <source>
        <dbReference type="SAM" id="MobiDB-lite"/>
    </source>
</evidence>
<dbReference type="InterPro" id="IPR004582">
    <property type="entry name" value="Checkpoint_prot_Rad17_Rad24"/>
</dbReference>
<feature type="region of interest" description="Disordered" evidence="8">
    <location>
        <begin position="318"/>
        <end position="354"/>
    </location>
</feature>
<evidence type="ECO:0000256" key="1">
    <source>
        <dbReference type="ARBA" id="ARBA00004123"/>
    </source>
</evidence>
<evidence type="ECO:0000313" key="11">
    <source>
        <dbReference type="Proteomes" id="UP000265200"/>
    </source>
</evidence>
<keyword evidence="7" id="KW-0131">Cell cycle</keyword>
<feature type="region of interest" description="Disordered" evidence="8">
    <location>
        <begin position="24"/>
        <end position="70"/>
    </location>
</feature>
<reference evidence="10 11" key="2">
    <citation type="submission" date="2017-04" db="EMBL/GenBank/DDBJ databases">
        <title>CpG methylation of centromeres and impact of large insertions on vertebrate speciation.</title>
        <authorList>
            <person name="Ichikawa K."/>
            <person name="Yoshimura J."/>
            <person name="Morishita S."/>
        </authorList>
    </citation>
    <scope>NUCLEOTIDE SEQUENCE</scope>
    <source>
        <strain evidence="10 11">HSOK</strain>
    </source>
</reference>
<evidence type="ECO:0000256" key="3">
    <source>
        <dbReference type="ARBA" id="ARBA00022741"/>
    </source>
</evidence>
<name>A0A3P9H9S0_ORYLA</name>
<protein>
    <submittedName>
        <fullName evidence="10">RAD17 checkpoint clamp loader component</fullName>
    </submittedName>
</protein>
<accession>A0A3P9H9S0</accession>
<dbReference type="CDD" id="cd18140">
    <property type="entry name" value="HLD_clamp_RFC"/>
    <property type="match status" value="1"/>
</dbReference>
<dbReference type="SMART" id="SM00382">
    <property type="entry name" value="AAA"/>
    <property type="match status" value="1"/>
</dbReference>
<reference evidence="10" key="3">
    <citation type="submission" date="2025-08" db="UniProtKB">
        <authorList>
            <consortium name="Ensembl"/>
        </authorList>
    </citation>
    <scope>IDENTIFICATION</scope>
    <source>
        <strain evidence="10">HSOK</strain>
    </source>
</reference>
<keyword evidence="5" id="KW-0067">ATP-binding</keyword>
<dbReference type="InterPro" id="IPR047854">
    <property type="entry name" value="RFC_lid"/>
</dbReference>
<dbReference type="SUPFAM" id="SSF52540">
    <property type="entry name" value="P-loop containing nucleoside triphosphate hydrolases"/>
    <property type="match status" value="1"/>
</dbReference>
<dbReference type="PANTHER" id="PTHR12172">
    <property type="entry name" value="CELL CYCLE CHECKPOINT PROTEIN RAD17"/>
    <property type="match status" value="1"/>
</dbReference>
<sequence>MDPLPEGSRTAASSVKRWVDPSFSELSAQSSDPFLWSKTDTKNPKKRKGGAFSSQRLESDQGGQDESWVDRYSPQSQAELAVHKKKVEDVQTWMNAHRSKGGILVLTGPSGSGKTATVRVLSQQLGLKVQEWTNPSNVEPYSSWQNADWRIDGLTYSSQVTQFREFLLRAYKYGCLSMAGDGGAAGQKLILVEDFPNQFYRQPSSLHELLRRFVRIARCPLVFVVSESVSGDGSVRSLFPREIQEELHINCISFNPVAPTSMMKVLGSISAQEAVKSGGRTSVPDQAELEALCSGSAGDIRSAINSLQFLCLLGSSGNSGVSRTKKDRPASGRRGASRSNQKTKKTKTVKDQEEERAIGGKDAALFLFRALGKILHCKRGGHTEVPSPALPPHLLHHFREDLLVEPEVVVERSHVSAEMFNLYLHQNYLDFFSEVEDVERASEYLSDADLLAADWTNRIILRDYSSSVAVRGILHSNSHQVSVGFRPLHKPAWLQVSTKHRENCLAARHLFRDFCLPAACLQVELLPYLAKLTNPMRNHTQITFIQEVGQMSLRKHPSRVKLETLTDKETAPEEEEEKEDGGLVEGQDQSEEALTASQPKPTLSRALLEDEEVSIEEYASD</sequence>
<evidence type="ECO:0000259" key="9">
    <source>
        <dbReference type="SMART" id="SM00382"/>
    </source>
</evidence>
<dbReference type="AlphaFoldDB" id="A0A3P9H9S0"/>
<proteinExistence type="inferred from homology"/>
<evidence type="ECO:0000256" key="2">
    <source>
        <dbReference type="ARBA" id="ARBA00006168"/>
    </source>
</evidence>
<dbReference type="CDD" id="cd02019">
    <property type="entry name" value="NK"/>
    <property type="match status" value="1"/>
</dbReference>
<dbReference type="InterPro" id="IPR027417">
    <property type="entry name" value="P-loop_NTPase"/>
</dbReference>
<dbReference type="PANTHER" id="PTHR12172:SF0">
    <property type="entry name" value="CELL CYCLE CHECKPOINT PROTEIN RAD17"/>
    <property type="match status" value="1"/>
</dbReference>
<evidence type="ECO:0000256" key="5">
    <source>
        <dbReference type="ARBA" id="ARBA00022840"/>
    </source>
</evidence>
<organism evidence="10 11">
    <name type="scientific">Oryzias latipes</name>
    <name type="common">Japanese rice fish</name>
    <name type="synonym">Japanese killifish</name>
    <dbReference type="NCBI Taxonomy" id="8090"/>
    <lineage>
        <taxon>Eukaryota</taxon>
        <taxon>Metazoa</taxon>
        <taxon>Chordata</taxon>
        <taxon>Craniata</taxon>
        <taxon>Vertebrata</taxon>
        <taxon>Euteleostomi</taxon>
        <taxon>Actinopterygii</taxon>
        <taxon>Neopterygii</taxon>
        <taxon>Teleostei</taxon>
        <taxon>Neoteleostei</taxon>
        <taxon>Acanthomorphata</taxon>
        <taxon>Ovalentaria</taxon>
        <taxon>Atherinomorphae</taxon>
        <taxon>Beloniformes</taxon>
        <taxon>Adrianichthyidae</taxon>
        <taxon>Oryziinae</taxon>
        <taxon>Oryzias</taxon>
    </lineage>
</organism>
<feature type="compositionally biased region" description="Acidic residues" evidence="8">
    <location>
        <begin position="609"/>
        <end position="621"/>
    </location>
</feature>
<keyword evidence="6" id="KW-0539">Nucleus</keyword>
<evidence type="ECO:0000256" key="4">
    <source>
        <dbReference type="ARBA" id="ARBA00022763"/>
    </source>
</evidence>
<feature type="domain" description="AAA+ ATPase" evidence="9">
    <location>
        <begin position="100"/>
        <end position="250"/>
    </location>
</feature>
<dbReference type="Proteomes" id="UP000265200">
    <property type="component" value="Chromosome 9"/>
</dbReference>
<dbReference type="GO" id="GO:0005634">
    <property type="term" value="C:nucleus"/>
    <property type="evidence" value="ECO:0007669"/>
    <property type="project" value="UniProtKB-SubCell"/>
</dbReference>
<reference key="1">
    <citation type="journal article" date="2007" name="Nature">
        <title>The medaka draft genome and insights into vertebrate genome evolution.</title>
        <authorList>
            <person name="Kasahara M."/>
            <person name="Naruse K."/>
            <person name="Sasaki S."/>
            <person name="Nakatani Y."/>
            <person name="Qu W."/>
            <person name="Ahsan B."/>
            <person name="Yamada T."/>
            <person name="Nagayasu Y."/>
            <person name="Doi K."/>
            <person name="Kasai Y."/>
            <person name="Jindo T."/>
            <person name="Kobayashi D."/>
            <person name="Shimada A."/>
            <person name="Toyoda A."/>
            <person name="Kuroki Y."/>
            <person name="Fujiyama A."/>
            <person name="Sasaki T."/>
            <person name="Shimizu A."/>
            <person name="Asakawa S."/>
            <person name="Shimizu N."/>
            <person name="Hashimoto S."/>
            <person name="Yang J."/>
            <person name="Lee Y."/>
            <person name="Matsushima K."/>
            <person name="Sugano S."/>
            <person name="Sakaizumi M."/>
            <person name="Narita T."/>
            <person name="Ohishi K."/>
            <person name="Haga S."/>
            <person name="Ohta F."/>
            <person name="Nomoto H."/>
            <person name="Nogata K."/>
            <person name="Morishita T."/>
            <person name="Endo T."/>
            <person name="Shin-I T."/>
            <person name="Takeda H."/>
            <person name="Morishita S."/>
            <person name="Kohara Y."/>
        </authorList>
    </citation>
    <scope>NUCLEOTIDE SEQUENCE [LARGE SCALE GENOMIC DNA]</scope>
    <source>
        <strain>Hd-rR</strain>
    </source>
</reference>
<keyword evidence="3" id="KW-0547">Nucleotide-binding</keyword>